<keyword evidence="1 3" id="KW-0597">Phosphoprotein</keyword>
<protein>
    <submittedName>
        <fullName evidence="6">Response regulator transcription factor</fullName>
    </submittedName>
</protein>
<keyword evidence="2" id="KW-0238">DNA-binding</keyword>
<dbReference type="InterPro" id="IPR016032">
    <property type="entry name" value="Sig_transdc_resp-reg_C-effctor"/>
</dbReference>
<feature type="domain" description="HTH luxR-type" evidence="4">
    <location>
        <begin position="142"/>
        <end position="207"/>
    </location>
</feature>
<dbReference type="SUPFAM" id="SSF52172">
    <property type="entry name" value="CheY-like"/>
    <property type="match status" value="1"/>
</dbReference>
<evidence type="ECO:0000259" key="5">
    <source>
        <dbReference type="PROSITE" id="PS50110"/>
    </source>
</evidence>
<sequence>MTYRILLADDHPFLLNGIQSMLGELPDVEIAGTATNGTELLGLVARLHPDLVLIDLNMPGSNGLDCLHRIRSAHPSVRVLIFTSYQQAQLVEEARRSGAAGYVYKTASPDELRAAVLAVLAGGTFFPDTQRAAPDEAPFYDDFLKKYQLTRREAEIIRLIVRGGTSRQIAGELHLSELTVNTHRKNIMRKLEVGNIAGLVSFGRANNLY</sequence>
<dbReference type="PROSITE" id="PS50043">
    <property type="entry name" value="HTH_LUXR_2"/>
    <property type="match status" value="1"/>
</dbReference>
<dbReference type="PANTHER" id="PTHR43214">
    <property type="entry name" value="TWO-COMPONENT RESPONSE REGULATOR"/>
    <property type="match status" value="1"/>
</dbReference>
<evidence type="ECO:0000256" key="1">
    <source>
        <dbReference type="ARBA" id="ARBA00022553"/>
    </source>
</evidence>
<dbReference type="CDD" id="cd17535">
    <property type="entry name" value="REC_NarL-like"/>
    <property type="match status" value="1"/>
</dbReference>
<dbReference type="SMART" id="SM00448">
    <property type="entry name" value="REC"/>
    <property type="match status" value="1"/>
</dbReference>
<dbReference type="InterPro" id="IPR039420">
    <property type="entry name" value="WalR-like"/>
</dbReference>
<dbReference type="SUPFAM" id="SSF46894">
    <property type="entry name" value="C-terminal effector domain of the bipartite response regulators"/>
    <property type="match status" value="1"/>
</dbReference>
<dbReference type="CDD" id="cd06170">
    <property type="entry name" value="LuxR_C_like"/>
    <property type="match status" value="1"/>
</dbReference>
<dbReference type="PANTHER" id="PTHR43214:SF43">
    <property type="entry name" value="TWO-COMPONENT RESPONSE REGULATOR"/>
    <property type="match status" value="1"/>
</dbReference>
<name>A0ABP8HQX9_9BACT</name>
<feature type="domain" description="Response regulatory" evidence="5">
    <location>
        <begin position="4"/>
        <end position="120"/>
    </location>
</feature>
<dbReference type="PRINTS" id="PR00038">
    <property type="entry name" value="HTHLUXR"/>
</dbReference>
<dbReference type="InterPro" id="IPR001789">
    <property type="entry name" value="Sig_transdc_resp-reg_receiver"/>
</dbReference>
<dbReference type="SMART" id="SM00421">
    <property type="entry name" value="HTH_LUXR"/>
    <property type="match status" value="1"/>
</dbReference>
<organism evidence="6 7">
    <name type="scientific">Flaviaesturariibacter amylovorans</name>
    <dbReference type="NCBI Taxonomy" id="1084520"/>
    <lineage>
        <taxon>Bacteria</taxon>
        <taxon>Pseudomonadati</taxon>
        <taxon>Bacteroidota</taxon>
        <taxon>Chitinophagia</taxon>
        <taxon>Chitinophagales</taxon>
        <taxon>Chitinophagaceae</taxon>
        <taxon>Flaviaestuariibacter</taxon>
    </lineage>
</organism>
<dbReference type="Gene3D" id="3.40.50.2300">
    <property type="match status" value="1"/>
</dbReference>
<dbReference type="Pfam" id="PF00072">
    <property type="entry name" value="Response_reg"/>
    <property type="match status" value="1"/>
</dbReference>
<evidence type="ECO:0000259" key="4">
    <source>
        <dbReference type="PROSITE" id="PS50043"/>
    </source>
</evidence>
<dbReference type="PROSITE" id="PS00622">
    <property type="entry name" value="HTH_LUXR_1"/>
    <property type="match status" value="1"/>
</dbReference>
<proteinExistence type="predicted"/>
<dbReference type="RefSeq" id="WP_345258001.1">
    <property type="nucleotide sequence ID" value="NZ_BAABGY010000016.1"/>
</dbReference>
<dbReference type="InterPro" id="IPR058245">
    <property type="entry name" value="NreC/VraR/RcsB-like_REC"/>
</dbReference>
<dbReference type="Proteomes" id="UP001501725">
    <property type="component" value="Unassembled WGS sequence"/>
</dbReference>
<gene>
    <name evidence="6" type="ORF">GCM10023184_42800</name>
</gene>
<dbReference type="InterPro" id="IPR011006">
    <property type="entry name" value="CheY-like_superfamily"/>
</dbReference>
<dbReference type="EMBL" id="BAABGY010000016">
    <property type="protein sequence ID" value="GAA4342957.1"/>
    <property type="molecule type" value="Genomic_DNA"/>
</dbReference>
<dbReference type="Pfam" id="PF00196">
    <property type="entry name" value="GerE"/>
    <property type="match status" value="1"/>
</dbReference>
<dbReference type="PROSITE" id="PS50110">
    <property type="entry name" value="RESPONSE_REGULATORY"/>
    <property type="match status" value="1"/>
</dbReference>
<evidence type="ECO:0000256" key="2">
    <source>
        <dbReference type="ARBA" id="ARBA00023125"/>
    </source>
</evidence>
<accession>A0ABP8HQX9</accession>
<evidence type="ECO:0000313" key="7">
    <source>
        <dbReference type="Proteomes" id="UP001501725"/>
    </source>
</evidence>
<feature type="modified residue" description="4-aspartylphosphate" evidence="3">
    <location>
        <position position="55"/>
    </location>
</feature>
<dbReference type="InterPro" id="IPR000792">
    <property type="entry name" value="Tscrpt_reg_LuxR_C"/>
</dbReference>
<comment type="caution">
    <text evidence="6">The sequence shown here is derived from an EMBL/GenBank/DDBJ whole genome shotgun (WGS) entry which is preliminary data.</text>
</comment>
<evidence type="ECO:0000313" key="6">
    <source>
        <dbReference type="EMBL" id="GAA4342957.1"/>
    </source>
</evidence>
<evidence type="ECO:0000256" key="3">
    <source>
        <dbReference type="PROSITE-ProRule" id="PRU00169"/>
    </source>
</evidence>
<keyword evidence="7" id="KW-1185">Reference proteome</keyword>
<reference evidence="7" key="1">
    <citation type="journal article" date="2019" name="Int. J. Syst. Evol. Microbiol.">
        <title>The Global Catalogue of Microorganisms (GCM) 10K type strain sequencing project: providing services to taxonomists for standard genome sequencing and annotation.</title>
        <authorList>
            <consortium name="The Broad Institute Genomics Platform"/>
            <consortium name="The Broad Institute Genome Sequencing Center for Infectious Disease"/>
            <person name="Wu L."/>
            <person name="Ma J."/>
        </authorList>
    </citation>
    <scope>NUCLEOTIDE SEQUENCE [LARGE SCALE GENOMIC DNA]</scope>
    <source>
        <strain evidence="7">JCM 17919</strain>
    </source>
</reference>